<dbReference type="InterPro" id="IPR040256">
    <property type="entry name" value="At4g02000-like"/>
</dbReference>
<name>A0A6L2J312_TANCI</name>
<dbReference type="AlphaFoldDB" id="A0A6L2J312"/>
<dbReference type="CDD" id="cd09272">
    <property type="entry name" value="RNase_HI_RT_Ty1"/>
    <property type="match status" value="1"/>
</dbReference>
<dbReference type="PANTHER" id="PTHR31286">
    <property type="entry name" value="GLYCINE-RICH CELL WALL STRUCTURAL PROTEIN 1.8-LIKE"/>
    <property type="match status" value="1"/>
</dbReference>
<comment type="caution">
    <text evidence="2">The sequence shown here is derived from an EMBL/GenBank/DDBJ whole genome shotgun (WGS) entry which is preliminary data.</text>
</comment>
<feature type="compositionally biased region" description="Polar residues" evidence="1">
    <location>
        <begin position="311"/>
        <end position="323"/>
    </location>
</feature>
<feature type="region of interest" description="Disordered" evidence="1">
    <location>
        <begin position="1"/>
        <end position="24"/>
    </location>
</feature>
<feature type="compositionally biased region" description="Basic and acidic residues" evidence="1">
    <location>
        <begin position="357"/>
        <end position="377"/>
    </location>
</feature>
<sequence length="647" mass="72214">MERGFLTSNTKPKKNNGESGVMNNEGLDEASIEGIAAKIKNIDAAVHKGDFRTLVSEEIIADSDCVLPKAATDLVKNRYVNYIVGFFVGKDPYFHVVQQYVKNTWSKFGFEKITRNDEGVYLFKFKGEVAKVPVWVKLYNVPVLAYSVDGLSLIATQIGKPIMLDAFTSSMCVEAWGRISFARALIEIDARSVLKKKVIMAIPKEVGNGHIMEVICVEYEWKPPHCVECQSFGHNLNLCPKQVRVEILKTSAMDSKATTMEENDDGFVEVKSRKKKKVADPRSFGGLRLNKPNSKVIWQQKKDEDTKRRSNSASPSVSTNDKGNGNGGLKPDLDTSNPFDVLNVEEETTGESGKQTKVSEHANSDLNVNEKKAHEPSSSKSACNDVQKEKNLEDEDFDFYDGYEDQVVDLQGVLKEFLFEDLIIIISRKSNAIFALTGHGSTSSVSRKSNAIFALTGHGSTSSVSRKSNDIFTLPGHGSIVKPIDRLSLHTSSISPIPNNPSHALKDPNWRNAMYDEYNVLVKNGTWLLVPRPAGVNMVRSMWLFKHKFPVTRFSSYLLIYVDDIILTAFCPALLQQIISSLNKEFDMTDLEALNYFLGIFVDRTPTGFPSTRRSTSGYCVFLRDNLLSWSAKRQHTISCSSAEAEY</sequence>
<feature type="compositionally biased region" description="Polar residues" evidence="1">
    <location>
        <begin position="1"/>
        <end position="10"/>
    </location>
</feature>
<proteinExistence type="predicted"/>
<gene>
    <name evidence="2" type="ORF">Tci_002323</name>
</gene>
<dbReference type="EMBL" id="BKCJ010000149">
    <property type="protein sequence ID" value="GEU30345.1"/>
    <property type="molecule type" value="Genomic_DNA"/>
</dbReference>
<reference evidence="2" key="1">
    <citation type="journal article" date="2019" name="Sci. Rep.">
        <title>Draft genome of Tanacetum cinerariifolium, the natural source of mosquito coil.</title>
        <authorList>
            <person name="Yamashiro T."/>
            <person name="Shiraishi A."/>
            <person name="Satake H."/>
            <person name="Nakayama K."/>
        </authorList>
    </citation>
    <scope>NUCLEOTIDE SEQUENCE</scope>
</reference>
<accession>A0A6L2J312</accession>
<evidence type="ECO:0000313" key="2">
    <source>
        <dbReference type="EMBL" id="GEU30345.1"/>
    </source>
</evidence>
<evidence type="ECO:0000256" key="1">
    <source>
        <dbReference type="SAM" id="MobiDB-lite"/>
    </source>
</evidence>
<protein>
    <submittedName>
        <fullName evidence="2">Uncharacterized protein</fullName>
    </submittedName>
</protein>
<organism evidence="2">
    <name type="scientific">Tanacetum cinerariifolium</name>
    <name type="common">Dalmatian daisy</name>
    <name type="synonym">Chrysanthemum cinerariifolium</name>
    <dbReference type="NCBI Taxonomy" id="118510"/>
    <lineage>
        <taxon>Eukaryota</taxon>
        <taxon>Viridiplantae</taxon>
        <taxon>Streptophyta</taxon>
        <taxon>Embryophyta</taxon>
        <taxon>Tracheophyta</taxon>
        <taxon>Spermatophyta</taxon>
        <taxon>Magnoliopsida</taxon>
        <taxon>eudicotyledons</taxon>
        <taxon>Gunneridae</taxon>
        <taxon>Pentapetalae</taxon>
        <taxon>asterids</taxon>
        <taxon>campanulids</taxon>
        <taxon>Asterales</taxon>
        <taxon>Asteraceae</taxon>
        <taxon>Asteroideae</taxon>
        <taxon>Anthemideae</taxon>
        <taxon>Anthemidinae</taxon>
        <taxon>Tanacetum</taxon>
    </lineage>
</organism>
<dbReference type="PANTHER" id="PTHR31286:SF99">
    <property type="entry name" value="DUF4283 DOMAIN-CONTAINING PROTEIN"/>
    <property type="match status" value="1"/>
</dbReference>
<feature type="region of interest" description="Disordered" evidence="1">
    <location>
        <begin position="271"/>
        <end position="387"/>
    </location>
</feature>